<dbReference type="InterPro" id="IPR037066">
    <property type="entry name" value="Plug_dom_sf"/>
</dbReference>
<evidence type="ECO:0000256" key="4">
    <source>
        <dbReference type="ARBA" id="ARBA00022692"/>
    </source>
</evidence>
<dbReference type="GO" id="GO:0015344">
    <property type="term" value="F:siderophore uptake transmembrane transporter activity"/>
    <property type="evidence" value="ECO:0007669"/>
    <property type="project" value="TreeGrafter"/>
</dbReference>
<evidence type="ECO:0000313" key="15">
    <source>
        <dbReference type="EMBL" id="SFZ80178.1"/>
    </source>
</evidence>
<keyword evidence="8 15" id="KW-0675">Receptor</keyword>
<evidence type="ECO:0000256" key="3">
    <source>
        <dbReference type="ARBA" id="ARBA00022452"/>
    </source>
</evidence>
<dbReference type="GeneID" id="47721872"/>
<dbReference type="InterPro" id="IPR012910">
    <property type="entry name" value="Plug_dom"/>
</dbReference>
<dbReference type="OrthoDB" id="1109208at2"/>
<dbReference type="KEGG" id="tmar:MARIT_0268"/>
<keyword evidence="3 10" id="KW-1134">Transmembrane beta strand</keyword>
<dbReference type="InterPro" id="IPR008969">
    <property type="entry name" value="CarboxyPept-like_regulatory"/>
</dbReference>
<comment type="subcellular location">
    <subcellularLocation>
        <location evidence="1 10">Cell outer membrane</location>
        <topology evidence="1 10">Multi-pass membrane protein</topology>
    </subcellularLocation>
</comment>
<dbReference type="RefSeq" id="WP_100210560.1">
    <property type="nucleotide sequence ID" value="NZ_CP138495.1"/>
</dbReference>
<evidence type="ECO:0000313" key="16">
    <source>
        <dbReference type="Proteomes" id="UP000231564"/>
    </source>
</evidence>
<evidence type="ECO:0000256" key="8">
    <source>
        <dbReference type="ARBA" id="ARBA00023170"/>
    </source>
</evidence>
<keyword evidence="6 11" id="KW-0798">TonB box</keyword>
<evidence type="ECO:0000256" key="11">
    <source>
        <dbReference type="RuleBase" id="RU003357"/>
    </source>
</evidence>
<name>A0A2H1E607_9FLAO</name>
<evidence type="ECO:0000256" key="1">
    <source>
        <dbReference type="ARBA" id="ARBA00004571"/>
    </source>
</evidence>
<evidence type="ECO:0000256" key="5">
    <source>
        <dbReference type="ARBA" id="ARBA00022729"/>
    </source>
</evidence>
<dbReference type="Proteomes" id="UP000231564">
    <property type="component" value="Chromosome MARIT"/>
</dbReference>
<dbReference type="STRING" id="1349785.GCA_000509405_02383"/>
<evidence type="ECO:0000256" key="12">
    <source>
        <dbReference type="SAM" id="SignalP"/>
    </source>
</evidence>
<evidence type="ECO:0000256" key="2">
    <source>
        <dbReference type="ARBA" id="ARBA00022448"/>
    </source>
</evidence>
<evidence type="ECO:0000259" key="14">
    <source>
        <dbReference type="Pfam" id="PF07715"/>
    </source>
</evidence>
<reference evidence="15 16" key="1">
    <citation type="submission" date="2016-11" db="EMBL/GenBank/DDBJ databases">
        <authorList>
            <person name="Jaros S."/>
            <person name="Januszkiewicz K."/>
            <person name="Wedrychowicz H."/>
        </authorList>
    </citation>
    <scope>NUCLEOTIDE SEQUENCE [LARGE SCALE GENOMIC DNA]</scope>
    <source>
        <strain evidence="15">NCIMB 2154T</strain>
    </source>
</reference>
<dbReference type="InterPro" id="IPR000531">
    <property type="entry name" value="Beta-barrel_TonB"/>
</dbReference>
<dbReference type="PROSITE" id="PS52016">
    <property type="entry name" value="TONB_DEPENDENT_REC_3"/>
    <property type="match status" value="1"/>
</dbReference>
<dbReference type="Pfam" id="PF07715">
    <property type="entry name" value="Plug"/>
    <property type="match status" value="1"/>
</dbReference>
<keyword evidence="4 10" id="KW-0812">Transmembrane</keyword>
<keyword evidence="7 10" id="KW-0472">Membrane</keyword>
<dbReference type="InterPro" id="IPR036942">
    <property type="entry name" value="Beta-barrel_TonB_sf"/>
</dbReference>
<sequence length="923" mass="104620">MLKKQLAMIVFTMCMLSSYAQVKINGLIFDEYLEPFYGAKITNSNKRYTSSNNEGKFSIIIGKELPQTITISSFGYKTETVIINSFTQKINVVLKENILLDQVIISASRIPERIIESPVTIERFGLSDIRKNTSNSFYDGLTNLKGIQVRDGSYGYKSVNTRGFSTFNNSRFVQLVDGMDTAAPALNFSAGNIGGISELDVQSVEILPGASSALYGANAYNGILLMNTKNPFDYPGISVLLKGGATSQSVAGNDPFYDTSIRMAYNFGGYFAAKVNFSYFKAEEWHANQKDNIDLNTGNIIEGSRDTRTDYNGVNTYGDEYSYALEYTRYAHYDPNSVTRTGYEEKDLLRDYRSKNLKFSGSLHYRPFQDESLEFILTSRLSTGDNLFLGNSRYSQRNYYVTQSKLEAKGDHFYIRGYYTKNDAGDSYDIARTGILLNERASSFNSWIEDYSYALDLEKNNPNKYKEARIYADYFRLQPGTEEFRNTLKEITNTMTNEGGSRVWDKSSYIHSDGNYNFSHLMNDWADLQIGGSFRQYNPKSRGTIFNDKDEKIQINEYGIYGQIQKKLLSERLKITASLRYDKSEYFNGNFSPKFSLNYALGDEKNHILRASYQTGFRNPTIQEQYLSLDSPSGDFIVGGSIDNLNRIKQTVYIYDYQRLNRPATAILTKEDILNNSFIFDSVYGPEADGNYVKSAYENVQPENVKTFEVGYRSIIGLNKTNNLDLDINGFYSNHDNFIFFERLTVPKYGKISADGSLDADAAEAFAEGNTNSFILSTNSKSKVTSYGFGLGMHTKFFKLFDFGLNYNFIDYTLEDLDYGQFEPSFNAPKHSLKAQLGSSNLFKNLGFNLSARWNSEYQWNSSFANGIIEERTIIDAQLNYNVPVLKSIFKIGGTNLLGKEYIIVPGSGKIGSLYYISWIINN</sequence>
<feature type="domain" description="TonB-dependent receptor plug" evidence="14">
    <location>
        <begin position="115"/>
        <end position="223"/>
    </location>
</feature>
<evidence type="ECO:0000256" key="6">
    <source>
        <dbReference type="ARBA" id="ARBA00023077"/>
    </source>
</evidence>
<feature type="chain" id="PRO_5013937372" evidence="12">
    <location>
        <begin position="21"/>
        <end position="923"/>
    </location>
</feature>
<feature type="domain" description="TonB-dependent receptor-like beta-barrel" evidence="13">
    <location>
        <begin position="409"/>
        <end position="897"/>
    </location>
</feature>
<keyword evidence="9 10" id="KW-0998">Cell outer membrane</keyword>
<dbReference type="InterPro" id="IPR039426">
    <property type="entry name" value="TonB-dep_rcpt-like"/>
</dbReference>
<evidence type="ECO:0000256" key="7">
    <source>
        <dbReference type="ARBA" id="ARBA00023136"/>
    </source>
</evidence>
<dbReference type="PANTHER" id="PTHR30069:SF29">
    <property type="entry name" value="HEMOGLOBIN AND HEMOGLOBIN-HAPTOGLOBIN-BINDING PROTEIN 1-RELATED"/>
    <property type="match status" value="1"/>
</dbReference>
<gene>
    <name evidence="15" type="ORF">MARIT_0268</name>
</gene>
<accession>A0A2H1E607</accession>
<dbReference type="PANTHER" id="PTHR30069">
    <property type="entry name" value="TONB-DEPENDENT OUTER MEMBRANE RECEPTOR"/>
    <property type="match status" value="1"/>
</dbReference>
<keyword evidence="16" id="KW-1185">Reference proteome</keyword>
<dbReference type="GO" id="GO:0044718">
    <property type="term" value="P:siderophore transmembrane transport"/>
    <property type="evidence" value="ECO:0007669"/>
    <property type="project" value="TreeGrafter"/>
</dbReference>
<evidence type="ECO:0000259" key="13">
    <source>
        <dbReference type="Pfam" id="PF00593"/>
    </source>
</evidence>
<dbReference type="SUPFAM" id="SSF56935">
    <property type="entry name" value="Porins"/>
    <property type="match status" value="1"/>
</dbReference>
<protein>
    <submittedName>
        <fullName evidence="15">TonB-dependent outer membrane receptor</fullName>
    </submittedName>
</protein>
<feature type="signal peptide" evidence="12">
    <location>
        <begin position="1"/>
        <end position="20"/>
    </location>
</feature>
<evidence type="ECO:0000256" key="9">
    <source>
        <dbReference type="ARBA" id="ARBA00023237"/>
    </source>
</evidence>
<evidence type="ECO:0000256" key="10">
    <source>
        <dbReference type="PROSITE-ProRule" id="PRU01360"/>
    </source>
</evidence>
<dbReference type="Pfam" id="PF00593">
    <property type="entry name" value="TonB_dep_Rec_b-barrel"/>
    <property type="match status" value="1"/>
</dbReference>
<dbReference type="AlphaFoldDB" id="A0A2H1E607"/>
<dbReference type="Gene3D" id="2.170.130.10">
    <property type="entry name" value="TonB-dependent receptor, plug domain"/>
    <property type="match status" value="1"/>
</dbReference>
<proteinExistence type="inferred from homology"/>
<keyword evidence="2 10" id="KW-0813">Transport</keyword>
<dbReference type="Gene3D" id="2.40.170.20">
    <property type="entry name" value="TonB-dependent receptor, beta-barrel domain"/>
    <property type="match status" value="1"/>
</dbReference>
<keyword evidence="5 12" id="KW-0732">Signal</keyword>
<dbReference type="GO" id="GO:0009279">
    <property type="term" value="C:cell outer membrane"/>
    <property type="evidence" value="ECO:0007669"/>
    <property type="project" value="UniProtKB-SubCell"/>
</dbReference>
<dbReference type="SUPFAM" id="SSF49464">
    <property type="entry name" value="Carboxypeptidase regulatory domain-like"/>
    <property type="match status" value="1"/>
</dbReference>
<organism evidence="15 16">
    <name type="scientific">Tenacibaculum maritimum NCIMB 2154</name>
    <dbReference type="NCBI Taxonomy" id="1349785"/>
    <lineage>
        <taxon>Bacteria</taxon>
        <taxon>Pseudomonadati</taxon>
        <taxon>Bacteroidota</taxon>
        <taxon>Flavobacteriia</taxon>
        <taxon>Flavobacteriales</taxon>
        <taxon>Flavobacteriaceae</taxon>
        <taxon>Tenacibaculum</taxon>
    </lineage>
</organism>
<comment type="similarity">
    <text evidence="10 11">Belongs to the TonB-dependent receptor family.</text>
</comment>
<dbReference type="EMBL" id="LT634361">
    <property type="protein sequence ID" value="SFZ80178.1"/>
    <property type="molecule type" value="Genomic_DNA"/>
</dbReference>